<proteinExistence type="predicted"/>
<feature type="compositionally biased region" description="Basic residues" evidence="1">
    <location>
        <begin position="90"/>
        <end position="100"/>
    </location>
</feature>
<sequence length="168" mass="17841">THSHSFARVCPPPPRASPEPALLGRQGQALSKPARSCPAAQPEPGSGGSTCGVTMLPLSTIEGQETEEVQTKPPEKGALPSENPGEAPRKPPRKNARVSARRVPICPMPTVCFAYYLETDDSDSDSQFPPEPSKPGSNCTSPSKPGAEYEEIQAWECPLCCLSILCLS</sequence>
<name>A0AB34HVW7_ESCRO</name>
<keyword evidence="3" id="KW-1185">Reference proteome</keyword>
<feature type="region of interest" description="Disordered" evidence="1">
    <location>
        <begin position="121"/>
        <end position="145"/>
    </location>
</feature>
<dbReference type="EMBL" id="JAIQCJ010000633">
    <property type="protein sequence ID" value="KAJ8794945.1"/>
    <property type="molecule type" value="Genomic_DNA"/>
</dbReference>
<gene>
    <name evidence="2" type="ORF">J1605_018739</name>
</gene>
<evidence type="ECO:0000256" key="1">
    <source>
        <dbReference type="SAM" id="MobiDB-lite"/>
    </source>
</evidence>
<organism evidence="2 3">
    <name type="scientific">Eschrichtius robustus</name>
    <name type="common">California gray whale</name>
    <name type="synonym">Eschrichtius gibbosus</name>
    <dbReference type="NCBI Taxonomy" id="9764"/>
    <lineage>
        <taxon>Eukaryota</taxon>
        <taxon>Metazoa</taxon>
        <taxon>Chordata</taxon>
        <taxon>Craniata</taxon>
        <taxon>Vertebrata</taxon>
        <taxon>Euteleostomi</taxon>
        <taxon>Mammalia</taxon>
        <taxon>Eutheria</taxon>
        <taxon>Laurasiatheria</taxon>
        <taxon>Artiodactyla</taxon>
        <taxon>Whippomorpha</taxon>
        <taxon>Cetacea</taxon>
        <taxon>Mysticeti</taxon>
        <taxon>Eschrichtiidae</taxon>
        <taxon>Eschrichtius</taxon>
    </lineage>
</organism>
<accession>A0AB34HVW7</accession>
<feature type="non-terminal residue" evidence="2">
    <location>
        <position position="1"/>
    </location>
</feature>
<comment type="caution">
    <text evidence="2">The sequence shown here is derived from an EMBL/GenBank/DDBJ whole genome shotgun (WGS) entry which is preliminary data.</text>
</comment>
<feature type="region of interest" description="Disordered" evidence="1">
    <location>
        <begin position="1"/>
        <end position="101"/>
    </location>
</feature>
<evidence type="ECO:0000313" key="3">
    <source>
        <dbReference type="Proteomes" id="UP001159641"/>
    </source>
</evidence>
<evidence type="ECO:0000313" key="2">
    <source>
        <dbReference type="EMBL" id="KAJ8794945.1"/>
    </source>
</evidence>
<dbReference type="AlphaFoldDB" id="A0AB34HVW7"/>
<reference evidence="2 3" key="1">
    <citation type="submission" date="2022-11" db="EMBL/GenBank/DDBJ databases">
        <title>Whole genome sequence of Eschrichtius robustus ER-17-0199.</title>
        <authorList>
            <person name="Bruniche-Olsen A."/>
            <person name="Black A.N."/>
            <person name="Fields C.J."/>
            <person name="Walden K."/>
            <person name="Dewoody J.A."/>
        </authorList>
    </citation>
    <scope>NUCLEOTIDE SEQUENCE [LARGE SCALE GENOMIC DNA]</scope>
    <source>
        <strain evidence="2">ER-17-0199</strain>
        <tissue evidence="2">Blubber</tissue>
    </source>
</reference>
<dbReference type="Proteomes" id="UP001159641">
    <property type="component" value="Unassembled WGS sequence"/>
</dbReference>
<protein>
    <submittedName>
        <fullName evidence="2">Uncharacterized protein</fullName>
    </submittedName>
</protein>